<dbReference type="EMBL" id="CAJNOM010000119">
    <property type="protein sequence ID" value="CAF1086301.1"/>
    <property type="molecule type" value="Genomic_DNA"/>
</dbReference>
<evidence type="ECO:0000313" key="7">
    <source>
        <dbReference type="Proteomes" id="UP000663877"/>
    </source>
</evidence>
<feature type="repeat" description="TPR" evidence="3">
    <location>
        <begin position="74"/>
        <end position="107"/>
    </location>
</feature>
<dbReference type="AlphaFoldDB" id="A0A813QHM2"/>
<accession>A0A813QHM2</accession>
<evidence type="ECO:0000256" key="1">
    <source>
        <dbReference type="ARBA" id="ARBA00022737"/>
    </source>
</evidence>
<dbReference type="Proteomes" id="UP000663877">
    <property type="component" value="Unassembled WGS sequence"/>
</dbReference>
<dbReference type="PANTHER" id="PTHR45641">
    <property type="entry name" value="TETRATRICOPEPTIDE REPEAT PROTEIN (AFU_ORTHOLOGUE AFUA_6G03870)"/>
    <property type="match status" value="1"/>
</dbReference>
<evidence type="ECO:0000256" key="2">
    <source>
        <dbReference type="ARBA" id="ARBA00022803"/>
    </source>
</evidence>
<sequence>MGGNNRLYEVNLILTVDNDPELSKLTDYLRHESFPDSEVWYRLGMVLIKMGQFDKAEDIYQVLLNQTKDDEDKSHIYHLLGSIKKDQGEYQEALTFYEKSLASYRNIFPPNHPNLTMSYNNIALVHYNIGNYPKALSYYEKTLEIQHQSLPPNHSDFAGSYNDIGLMHDDMGNYSKALSSYKEALEIKQQSLPPDHPHLAASYDNIGVGVIYK</sequence>
<dbReference type="SUPFAM" id="SSF48452">
    <property type="entry name" value="TPR-like"/>
    <property type="match status" value="2"/>
</dbReference>
<dbReference type="Pfam" id="PF13424">
    <property type="entry name" value="TPR_12"/>
    <property type="match status" value="1"/>
</dbReference>
<dbReference type="InterPro" id="IPR019734">
    <property type="entry name" value="TPR_rpt"/>
</dbReference>
<evidence type="ECO:0000313" key="6">
    <source>
        <dbReference type="Proteomes" id="UP000663832"/>
    </source>
</evidence>
<feature type="repeat" description="TPR" evidence="3">
    <location>
        <begin position="158"/>
        <end position="191"/>
    </location>
</feature>
<name>A0A813QHM2_9BILA</name>
<dbReference type="InterPro" id="IPR011990">
    <property type="entry name" value="TPR-like_helical_dom_sf"/>
</dbReference>
<dbReference type="OrthoDB" id="19588at2759"/>
<comment type="caution">
    <text evidence="4">The sequence shown here is derived from an EMBL/GenBank/DDBJ whole genome shotgun (WGS) entry which is preliminary data.</text>
</comment>
<keyword evidence="1" id="KW-0677">Repeat</keyword>
<dbReference type="PANTHER" id="PTHR45641:SF1">
    <property type="entry name" value="AAA+ ATPASE DOMAIN-CONTAINING PROTEIN"/>
    <property type="match status" value="1"/>
</dbReference>
<gene>
    <name evidence="4" type="ORF">BJG266_LOCUS3381</name>
    <name evidence="5" type="ORF">QVE165_LOCUS19511</name>
</gene>
<evidence type="ECO:0000313" key="5">
    <source>
        <dbReference type="EMBL" id="CAF1086301.1"/>
    </source>
</evidence>
<keyword evidence="6" id="KW-1185">Reference proteome</keyword>
<dbReference type="PROSITE" id="PS50005">
    <property type="entry name" value="TPR"/>
    <property type="match status" value="4"/>
</dbReference>
<dbReference type="Proteomes" id="UP000663832">
    <property type="component" value="Unassembled WGS sequence"/>
</dbReference>
<reference evidence="4" key="1">
    <citation type="submission" date="2021-02" db="EMBL/GenBank/DDBJ databases">
        <authorList>
            <person name="Nowell W R."/>
        </authorList>
    </citation>
    <scope>NUCLEOTIDE SEQUENCE</scope>
</reference>
<dbReference type="SMART" id="SM00028">
    <property type="entry name" value="TPR"/>
    <property type="match status" value="4"/>
</dbReference>
<dbReference type="Pfam" id="PF13374">
    <property type="entry name" value="TPR_10"/>
    <property type="match status" value="1"/>
</dbReference>
<organism evidence="4 7">
    <name type="scientific">Adineta steineri</name>
    <dbReference type="NCBI Taxonomy" id="433720"/>
    <lineage>
        <taxon>Eukaryota</taxon>
        <taxon>Metazoa</taxon>
        <taxon>Spiralia</taxon>
        <taxon>Gnathifera</taxon>
        <taxon>Rotifera</taxon>
        <taxon>Eurotatoria</taxon>
        <taxon>Bdelloidea</taxon>
        <taxon>Adinetida</taxon>
        <taxon>Adinetidae</taxon>
        <taxon>Adineta</taxon>
    </lineage>
</organism>
<dbReference type="Gene3D" id="1.25.40.10">
    <property type="entry name" value="Tetratricopeptide repeat domain"/>
    <property type="match status" value="1"/>
</dbReference>
<evidence type="ECO:0000256" key="3">
    <source>
        <dbReference type="PROSITE-ProRule" id="PRU00339"/>
    </source>
</evidence>
<protein>
    <submittedName>
        <fullName evidence="4">Uncharacterized protein</fullName>
    </submittedName>
</protein>
<keyword evidence="2 3" id="KW-0802">TPR repeat</keyword>
<proteinExistence type="predicted"/>
<dbReference type="EMBL" id="CAJNOI010000008">
    <property type="protein sequence ID" value="CAF0767747.1"/>
    <property type="molecule type" value="Genomic_DNA"/>
</dbReference>
<feature type="repeat" description="TPR" evidence="3">
    <location>
        <begin position="37"/>
        <end position="70"/>
    </location>
</feature>
<dbReference type="Pfam" id="PF13176">
    <property type="entry name" value="TPR_7"/>
    <property type="match status" value="1"/>
</dbReference>
<evidence type="ECO:0000313" key="4">
    <source>
        <dbReference type="EMBL" id="CAF0767747.1"/>
    </source>
</evidence>
<feature type="repeat" description="TPR" evidence="3">
    <location>
        <begin position="116"/>
        <end position="149"/>
    </location>
</feature>